<dbReference type="InterPro" id="IPR008984">
    <property type="entry name" value="SMAD_FHA_dom_sf"/>
</dbReference>
<keyword evidence="4" id="KW-1185">Reference proteome</keyword>
<gene>
    <name evidence="3" type="ORF">SPAPADRAFT_58310</name>
</gene>
<dbReference type="EMBL" id="GL996499">
    <property type="protein sequence ID" value="EGW35124.1"/>
    <property type="molecule type" value="Genomic_DNA"/>
</dbReference>
<evidence type="ECO:0000259" key="2">
    <source>
        <dbReference type="PROSITE" id="PS50006"/>
    </source>
</evidence>
<feature type="compositionally biased region" description="Low complexity" evidence="1">
    <location>
        <begin position="347"/>
        <end position="361"/>
    </location>
</feature>
<name>G3AFY5_SPAPN</name>
<dbReference type="OMA" id="KCIGVIY"/>
<feature type="compositionally biased region" description="Low complexity" evidence="1">
    <location>
        <begin position="302"/>
        <end position="314"/>
    </location>
</feature>
<feature type="region of interest" description="Disordered" evidence="1">
    <location>
        <begin position="272"/>
        <end position="328"/>
    </location>
</feature>
<dbReference type="PROSITE" id="PS50006">
    <property type="entry name" value="FHA_DOMAIN"/>
    <property type="match status" value="1"/>
</dbReference>
<dbReference type="RefSeq" id="XP_007372536.1">
    <property type="nucleotide sequence ID" value="XM_007372474.1"/>
</dbReference>
<evidence type="ECO:0000256" key="1">
    <source>
        <dbReference type="SAM" id="MobiDB-lite"/>
    </source>
</evidence>
<evidence type="ECO:0000313" key="4">
    <source>
        <dbReference type="Proteomes" id="UP000000709"/>
    </source>
</evidence>
<dbReference type="eggNOG" id="ENOG502RZJP">
    <property type="taxonomic scope" value="Eukaryota"/>
</dbReference>
<reference evidence="3 4" key="1">
    <citation type="journal article" date="2011" name="Proc. Natl. Acad. Sci. U.S.A.">
        <title>Comparative genomics of xylose-fermenting fungi for enhanced biofuel production.</title>
        <authorList>
            <person name="Wohlbach D.J."/>
            <person name="Kuo A."/>
            <person name="Sato T.K."/>
            <person name="Potts K.M."/>
            <person name="Salamov A.A."/>
            <person name="LaButti K.M."/>
            <person name="Sun H."/>
            <person name="Clum A."/>
            <person name="Pangilinan J.L."/>
            <person name="Lindquist E.A."/>
            <person name="Lucas S."/>
            <person name="Lapidus A."/>
            <person name="Jin M."/>
            <person name="Gunawan C."/>
            <person name="Balan V."/>
            <person name="Dale B.E."/>
            <person name="Jeffries T.W."/>
            <person name="Zinkel R."/>
            <person name="Barry K.W."/>
            <person name="Grigoriev I.V."/>
            <person name="Gasch A.P."/>
        </authorList>
    </citation>
    <scope>NUCLEOTIDE SEQUENCE [LARGE SCALE GENOMIC DNA]</scope>
    <source>
        <strain evidence="4">NRRL Y-27907 / 11-Y1</strain>
    </source>
</reference>
<dbReference type="InterPro" id="IPR000253">
    <property type="entry name" value="FHA_dom"/>
</dbReference>
<feature type="region of interest" description="Disordered" evidence="1">
    <location>
        <begin position="342"/>
        <end position="407"/>
    </location>
</feature>
<feature type="domain" description="FHA" evidence="2">
    <location>
        <begin position="122"/>
        <end position="165"/>
    </location>
</feature>
<organism evidence="4">
    <name type="scientific">Spathaspora passalidarum (strain NRRL Y-27907 / 11-Y1)</name>
    <dbReference type="NCBI Taxonomy" id="619300"/>
    <lineage>
        <taxon>Eukaryota</taxon>
        <taxon>Fungi</taxon>
        <taxon>Dikarya</taxon>
        <taxon>Ascomycota</taxon>
        <taxon>Saccharomycotina</taxon>
        <taxon>Pichiomycetes</taxon>
        <taxon>Debaryomycetaceae</taxon>
        <taxon>Spathaspora</taxon>
    </lineage>
</organism>
<dbReference type="InParanoid" id="G3AFY5"/>
<feature type="compositionally biased region" description="Acidic residues" evidence="1">
    <location>
        <begin position="69"/>
        <end position="81"/>
    </location>
</feature>
<dbReference type="OrthoDB" id="5348546at2759"/>
<protein>
    <recommendedName>
        <fullName evidence="2">FHA domain-containing protein</fullName>
    </recommendedName>
</protein>
<dbReference type="AlphaFoldDB" id="G3AFY5"/>
<sequence>MSNTNYQFPPSSPLLDTVSDDERSVHFDPFSLKKGNASWSRSSRQINYPTPNPSSALFRSSSPTREQPEEKDDEEEEEEENNQTASTVKPHKKSVSINTNFNILNPDASVTRIPLLSDKSHFNVGRSSRSCDFALNGNDSRVSRVHLAISHNTHEIILTCKGANGFGMVIPHSCYVYATNSANNFIVSENKSGPLLDKDLVPASNRTIKLDYNHTEFYIRRNETITMPRFNSVMLQISNQLVLLNPNDIDEELTDEEAPVLLSTPLKSAEITIPNTPLKPRPSVELNAEDEDTPSKEPEPQAPAEQQVQQQPKSVKIHHPVPSRPSTPFKIFEANESVKIAEQSSQSLTNTPTPRTSTDTLKSALKDTTNTVKRKAKSEEPESKLKKKKKSRPSTPAPEQAPKEFTPVLPENIDEINNILINHLAFSRLNSTPASFLNSFSVITSKLTLSQIRQILHDIPCIGVIYRQGKDAAGKPLEEEYYYISENDTDEARKQMVANVKGHGGLRACRRTHKQYYWKKPAPIKK</sequence>
<accession>G3AFY5</accession>
<dbReference type="STRING" id="619300.G3AFY5"/>
<dbReference type="Proteomes" id="UP000000709">
    <property type="component" value="Unassembled WGS sequence"/>
</dbReference>
<evidence type="ECO:0000313" key="3">
    <source>
        <dbReference type="EMBL" id="EGW35124.1"/>
    </source>
</evidence>
<dbReference type="Gene3D" id="2.60.200.20">
    <property type="match status" value="1"/>
</dbReference>
<dbReference type="HOGENOM" id="CLU_027153_0_0_1"/>
<feature type="compositionally biased region" description="Polar residues" evidence="1">
    <location>
        <begin position="37"/>
        <end position="65"/>
    </location>
</feature>
<proteinExistence type="predicted"/>
<dbReference type="GeneID" id="18872395"/>
<dbReference type="SUPFAM" id="SSF49879">
    <property type="entry name" value="SMAD/FHA domain"/>
    <property type="match status" value="1"/>
</dbReference>
<dbReference type="FunCoup" id="G3AFY5">
    <property type="interactions" value="468"/>
</dbReference>
<dbReference type="KEGG" id="spaa:SPAPADRAFT_58310"/>
<feature type="region of interest" description="Disordered" evidence="1">
    <location>
        <begin position="1"/>
        <end position="92"/>
    </location>
</feature>